<comment type="domain">
    <text evidence="11">The N-terminal domain is essential for RNAP assembly and basal transcription, whereas the C-terminal domain is involved in interaction with transcriptional regulators and with upstream promoter elements.</text>
</comment>
<dbReference type="EMBL" id="CP048747">
    <property type="protein sequence ID" value="QIQ42059.1"/>
    <property type="molecule type" value="Genomic_DNA"/>
</dbReference>
<reference evidence="13 14" key="1">
    <citation type="submission" date="2020-04" db="EMBL/GenBank/DDBJ databases">
        <title>Parallel evolution in the integration of a co-obligate aphid symbiosis.</title>
        <authorList>
            <person name="Monnin D."/>
            <person name="Jackson R."/>
            <person name="Kiers E.T."/>
            <person name="Bunker M."/>
            <person name="Ellers J."/>
            <person name="Henry L.M."/>
        </authorList>
    </citation>
    <scope>NUCLEOTIDE SEQUENCE [LARGE SCALE GENOMIC DNA]</scope>
    <source>
        <strain evidence="13">MCAR-56B</strain>
    </source>
</reference>
<sequence>MQNSIIDFLKPRLVDIEQISATHTKVTLEPLERGFGHTLGNALRRILLSSMPGCAVTEVEIDGVLHEYSAKEGVQEDILEILLNLKGLSVKVYGKDEAFLTLNKSGIGSVTAADIIHDGDVEIIKPEHMICHLTYDSASIKMRIKVQRGRGYIPASSRVHLEDDSRPIGCLLVDACYSPIDRISYNVEAARVEQRTDLDKLVIEMETNGTIDPEEAIRRAATILAEQLEAFVDLRDVREPEIKEVKPAFEPILLRPVDDLELTVRSANCLKAEAIHYIGDLVQRTEVELLKTPNLGKKSLTEIKDILASRSLSLGMRLENWPPSNIVDE</sequence>
<evidence type="ECO:0000256" key="11">
    <source>
        <dbReference type="HAMAP-Rule" id="MF_00059"/>
    </source>
</evidence>
<keyword evidence="6 11" id="KW-0548">Nucleotidyltransferase</keyword>
<dbReference type="CDD" id="cd06928">
    <property type="entry name" value="RNAP_alpha_NTD"/>
    <property type="match status" value="1"/>
</dbReference>
<dbReference type="FunFam" id="2.170.120.12:FF:000001">
    <property type="entry name" value="DNA-directed RNA polymerase subunit alpha"/>
    <property type="match status" value="1"/>
</dbReference>
<accession>A0A6G9JV44</accession>
<dbReference type="InterPro" id="IPR036643">
    <property type="entry name" value="RNApol_insert_sf"/>
</dbReference>
<dbReference type="Gene3D" id="3.30.1360.10">
    <property type="entry name" value="RNA polymerase, RBP11-like subunit"/>
    <property type="match status" value="1"/>
</dbReference>
<evidence type="ECO:0000256" key="10">
    <source>
        <dbReference type="ARBA" id="ARBA00048552"/>
    </source>
</evidence>
<comment type="catalytic activity">
    <reaction evidence="10 11">
        <text>RNA(n) + a ribonucleoside 5'-triphosphate = RNA(n+1) + diphosphate</text>
        <dbReference type="Rhea" id="RHEA:21248"/>
        <dbReference type="Rhea" id="RHEA-COMP:14527"/>
        <dbReference type="Rhea" id="RHEA-COMP:17342"/>
        <dbReference type="ChEBI" id="CHEBI:33019"/>
        <dbReference type="ChEBI" id="CHEBI:61557"/>
        <dbReference type="ChEBI" id="CHEBI:140395"/>
        <dbReference type="EC" id="2.7.7.6"/>
    </reaction>
</comment>
<evidence type="ECO:0000256" key="5">
    <source>
        <dbReference type="ARBA" id="ARBA00022679"/>
    </source>
</evidence>
<keyword evidence="7 11" id="KW-0804">Transcription</keyword>
<comment type="function">
    <text evidence="11">DNA-dependent RNA polymerase catalyzes the transcription of DNA into RNA using the four ribonucleoside triphosphates as substrates.</text>
</comment>
<dbReference type="GO" id="GO:0000428">
    <property type="term" value="C:DNA-directed RNA polymerase complex"/>
    <property type="evidence" value="ECO:0007669"/>
    <property type="project" value="UniProtKB-KW"/>
</dbReference>
<organism evidence="13 14">
    <name type="scientific">Buchnera aphidicola</name>
    <name type="common">Microlophium carnosum</name>
    <dbReference type="NCBI Taxonomy" id="2708354"/>
    <lineage>
        <taxon>Bacteria</taxon>
        <taxon>Pseudomonadati</taxon>
        <taxon>Pseudomonadota</taxon>
        <taxon>Gammaproteobacteria</taxon>
        <taxon>Enterobacterales</taxon>
        <taxon>Erwiniaceae</taxon>
        <taxon>Buchnera</taxon>
    </lineage>
</organism>
<dbReference type="Pfam" id="PF03118">
    <property type="entry name" value="RNA_pol_A_CTD"/>
    <property type="match status" value="1"/>
</dbReference>
<evidence type="ECO:0000256" key="2">
    <source>
        <dbReference type="ARBA" id="ARBA00012418"/>
    </source>
</evidence>
<dbReference type="GO" id="GO:0006351">
    <property type="term" value="P:DNA-templated transcription"/>
    <property type="evidence" value="ECO:0007669"/>
    <property type="project" value="UniProtKB-UniRule"/>
</dbReference>
<evidence type="ECO:0000313" key="14">
    <source>
        <dbReference type="Proteomes" id="UP000503183"/>
    </source>
</evidence>
<dbReference type="EC" id="2.7.7.6" evidence="2 11"/>
<dbReference type="InterPro" id="IPR011262">
    <property type="entry name" value="DNA-dir_RNA_pol_insert"/>
</dbReference>
<dbReference type="HAMAP" id="MF_00059">
    <property type="entry name" value="RNApol_bact_RpoA"/>
    <property type="match status" value="1"/>
</dbReference>
<dbReference type="NCBIfam" id="TIGR02027">
    <property type="entry name" value="rpoA"/>
    <property type="match status" value="1"/>
</dbReference>
<dbReference type="InterPro" id="IPR011773">
    <property type="entry name" value="DNA-dir_RpoA"/>
</dbReference>
<dbReference type="FunFam" id="1.10.150.20:FF:000001">
    <property type="entry name" value="DNA-directed RNA polymerase subunit alpha"/>
    <property type="match status" value="1"/>
</dbReference>
<evidence type="ECO:0000256" key="6">
    <source>
        <dbReference type="ARBA" id="ARBA00022695"/>
    </source>
</evidence>
<dbReference type="NCBIfam" id="NF003513">
    <property type="entry name" value="PRK05182.1-2"/>
    <property type="match status" value="1"/>
</dbReference>
<dbReference type="GO" id="GO:0005737">
    <property type="term" value="C:cytoplasm"/>
    <property type="evidence" value="ECO:0007669"/>
    <property type="project" value="UniProtKB-ARBA"/>
</dbReference>
<dbReference type="Proteomes" id="UP000503183">
    <property type="component" value="Chromosome"/>
</dbReference>
<dbReference type="AlphaFoldDB" id="A0A6G9JV44"/>
<dbReference type="SMART" id="SM00662">
    <property type="entry name" value="RPOLD"/>
    <property type="match status" value="1"/>
</dbReference>
<keyword evidence="5 11" id="KW-0808">Transferase</keyword>
<evidence type="ECO:0000256" key="4">
    <source>
        <dbReference type="ARBA" id="ARBA00022478"/>
    </source>
</evidence>
<feature type="region of interest" description="Alpha C-terminal domain (alpha-CTD)" evidence="11">
    <location>
        <begin position="251"/>
        <end position="329"/>
    </location>
</feature>
<proteinExistence type="inferred from homology"/>
<dbReference type="SUPFAM" id="SSF55257">
    <property type="entry name" value="RBP11-like subunits of RNA polymerase"/>
    <property type="match status" value="1"/>
</dbReference>
<dbReference type="InterPro" id="IPR011260">
    <property type="entry name" value="RNAP_asu_C"/>
</dbReference>
<comment type="subunit">
    <text evidence="11">Homodimer. The RNAP catalytic core consists of 2 alpha, 1 beta, 1 beta' and 1 omega subunit. When a sigma factor is associated with the core the holoenzyme is formed, which can initiate transcription.</text>
</comment>
<evidence type="ECO:0000256" key="7">
    <source>
        <dbReference type="ARBA" id="ARBA00023163"/>
    </source>
</evidence>
<feature type="region of interest" description="Alpha N-terminal domain (alpha-NTD)" evidence="11">
    <location>
        <begin position="1"/>
        <end position="235"/>
    </location>
</feature>
<dbReference type="InterPro" id="IPR036603">
    <property type="entry name" value="RBP11-like"/>
</dbReference>
<dbReference type="Pfam" id="PF01193">
    <property type="entry name" value="RNA_pol_L"/>
    <property type="match status" value="1"/>
</dbReference>
<gene>
    <name evidence="11 13" type="primary">rpoA</name>
    <name evidence="13" type="ORF">G4A98_02490</name>
</gene>
<evidence type="ECO:0000313" key="13">
    <source>
        <dbReference type="EMBL" id="QIQ42059.1"/>
    </source>
</evidence>
<protein>
    <recommendedName>
        <fullName evidence="3 11">DNA-directed RNA polymerase subunit alpha</fullName>
        <shortName evidence="11">RNAP subunit alpha</shortName>
        <ecNumber evidence="2 11">2.7.7.6</ecNumber>
    </recommendedName>
    <alternativeName>
        <fullName evidence="9 11">RNA polymerase subunit alpha</fullName>
    </alternativeName>
    <alternativeName>
        <fullName evidence="8 11">Transcriptase subunit alpha</fullName>
    </alternativeName>
</protein>
<dbReference type="NCBIfam" id="NF003519">
    <property type="entry name" value="PRK05182.2-5"/>
    <property type="match status" value="1"/>
</dbReference>
<dbReference type="GO" id="GO:0046983">
    <property type="term" value="F:protein dimerization activity"/>
    <property type="evidence" value="ECO:0007669"/>
    <property type="project" value="InterPro"/>
</dbReference>
<evidence type="ECO:0000256" key="1">
    <source>
        <dbReference type="ARBA" id="ARBA00007123"/>
    </source>
</evidence>
<evidence type="ECO:0000256" key="8">
    <source>
        <dbReference type="ARBA" id="ARBA00032524"/>
    </source>
</evidence>
<name>A0A6G9JV44_9GAMM</name>
<evidence type="ECO:0000256" key="9">
    <source>
        <dbReference type="ARBA" id="ARBA00033070"/>
    </source>
</evidence>
<dbReference type="SUPFAM" id="SSF47789">
    <property type="entry name" value="C-terminal domain of RNA polymerase alpha subunit"/>
    <property type="match status" value="1"/>
</dbReference>
<dbReference type="GO" id="GO:0003677">
    <property type="term" value="F:DNA binding"/>
    <property type="evidence" value="ECO:0007669"/>
    <property type="project" value="UniProtKB-UniRule"/>
</dbReference>
<dbReference type="GO" id="GO:0003899">
    <property type="term" value="F:DNA-directed RNA polymerase activity"/>
    <property type="evidence" value="ECO:0007669"/>
    <property type="project" value="UniProtKB-UniRule"/>
</dbReference>
<dbReference type="InterPro" id="IPR011263">
    <property type="entry name" value="DNA-dir_RNA_pol_RpoA/D/Rpb3"/>
</dbReference>
<dbReference type="SUPFAM" id="SSF56553">
    <property type="entry name" value="Insert subdomain of RNA polymerase alpha subunit"/>
    <property type="match status" value="1"/>
</dbReference>
<keyword evidence="4 11" id="KW-0240">DNA-directed RNA polymerase</keyword>
<evidence type="ECO:0000259" key="12">
    <source>
        <dbReference type="SMART" id="SM00662"/>
    </source>
</evidence>
<dbReference type="Pfam" id="PF01000">
    <property type="entry name" value="RNA_pol_A_bac"/>
    <property type="match status" value="1"/>
</dbReference>
<dbReference type="Gene3D" id="2.170.120.12">
    <property type="entry name" value="DNA-directed RNA polymerase, insert domain"/>
    <property type="match status" value="1"/>
</dbReference>
<feature type="domain" description="DNA-directed RNA polymerase RpoA/D/Rpb3-type" evidence="12">
    <location>
        <begin position="23"/>
        <end position="234"/>
    </location>
</feature>
<evidence type="ECO:0000256" key="3">
    <source>
        <dbReference type="ARBA" id="ARBA00015972"/>
    </source>
</evidence>
<comment type="similarity">
    <text evidence="1 11">Belongs to the RNA polymerase alpha chain family.</text>
</comment>
<dbReference type="Gene3D" id="1.10.150.20">
    <property type="entry name" value="5' to 3' exonuclease, C-terminal subdomain"/>
    <property type="match status" value="1"/>
</dbReference>